<accession>A0ABV8X072</accession>
<dbReference type="EMBL" id="JBHSDT010000009">
    <property type="protein sequence ID" value="MFC4404957.1"/>
    <property type="molecule type" value="Genomic_DNA"/>
</dbReference>
<dbReference type="Proteomes" id="UP001595882">
    <property type="component" value="Unassembled WGS sequence"/>
</dbReference>
<keyword evidence="2" id="KW-1185">Reference proteome</keyword>
<evidence type="ECO:0000313" key="1">
    <source>
        <dbReference type="EMBL" id="MFC4404957.1"/>
    </source>
</evidence>
<proteinExistence type="predicted"/>
<sequence>MLGLLINDKEQVELEFVVKRELEELLFDLEDHRIDQLVKQSMRERYKVLFQLLRRVASEEEIKKYIPKQVKNEY</sequence>
<protein>
    <submittedName>
        <fullName evidence="1">Uncharacterized protein</fullName>
    </submittedName>
</protein>
<name>A0ABV8X072_9BACI</name>
<dbReference type="RefSeq" id="WP_390254175.1">
    <property type="nucleotide sequence ID" value="NZ_JBHSDT010000009.1"/>
</dbReference>
<comment type="caution">
    <text evidence="1">The sequence shown here is derived from an EMBL/GenBank/DDBJ whole genome shotgun (WGS) entry which is preliminary data.</text>
</comment>
<evidence type="ECO:0000313" key="2">
    <source>
        <dbReference type="Proteomes" id="UP001595882"/>
    </source>
</evidence>
<reference evidence="2" key="1">
    <citation type="journal article" date="2019" name="Int. J. Syst. Evol. Microbiol.">
        <title>The Global Catalogue of Microorganisms (GCM) 10K type strain sequencing project: providing services to taxonomists for standard genome sequencing and annotation.</title>
        <authorList>
            <consortium name="The Broad Institute Genomics Platform"/>
            <consortium name="The Broad Institute Genome Sequencing Center for Infectious Disease"/>
            <person name="Wu L."/>
            <person name="Ma J."/>
        </authorList>
    </citation>
    <scope>NUCLEOTIDE SEQUENCE [LARGE SCALE GENOMIC DNA]</scope>
    <source>
        <strain evidence="2">CCUG 37865</strain>
    </source>
</reference>
<gene>
    <name evidence="1" type="ORF">ACFOY7_17955</name>
</gene>
<organism evidence="1 2">
    <name type="scientific">Gracilibacillus xinjiangensis</name>
    <dbReference type="NCBI Taxonomy" id="1193282"/>
    <lineage>
        <taxon>Bacteria</taxon>
        <taxon>Bacillati</taxon>
        <taxon>Bacillota</taxon>
        <taxon>Bacilli</taxon>
        <taxon>Bacillales</taxon>
        <taxon>Bacillaceae</taxon>
        <taxon>Gracilibacillus</taxon>
    </lineage>
</organism>